<protein>
    <submittedName>
        <fullName evidence="1">Putative pilin/flagellin</fullName>
    </submittedName>
</protein>
<organism evidence="1 2">
    <name type="scientific">Natranaeroarchaeum sulfidigenes</name>
    <dbReference type="NCBI Taxonomy" id="2784880"/>
    <lineage>
        <taxon>Archaea</taxon>
        <taxon>Methanobacteriati</taxon>
        <taxon>Methanobacteriota</taxon>
        <taxon>Stenosarchaea group</taxon>
        <taxon>Halobacteria</taxon>
        <taxon>Halobacteriales</taxon>
        <taxon>Natronoarchaeaceae</taxon>
        <taxon>Natranaeroarchaeum</taxon>
    </lineage>
</organism>
<dbReference type="AlphaFoldDB" id="A0A897MMN7"/>
<gene>
    <name evidence="1" type="ORF">AArcS_2253</name>
</gene>
<dbReference type="KEGG" id="hara:AArcS_2253"/>
<evidence type="ECO:0000313" key="1">
    <source>
        <dbReference type="EMBL" id="QSG03450.1"/>
    </source>
</evidence>
<keyword evidence="2" id="KW-1185">Reference proteome</keyword>
<dbReference type="InterPro" id="IPR055708">
    <property type="entry name" value="DUF7284"/>
</dbReference>
<dbReference type="Proteomes" id="UP000663586">
    <property type="component" value="Chromosome"/>
</dbReference>
<sequence length="321" mass="34108">MTRNRRGVSTVVDVTLCLALVSAAVVTIALVAETDTGDPEPDRAERTAELLGATTTSVEYSMSPVRVDDEFDADPIDTESAYERTDHGPVAGLLASAAVTNTEIGGAQLSRGGEEYEAGLDGAVSETTTEIDGNANVTAVWVPYEGSSIRGEAMAGSDPPLDAEVSSATMTVSSGIDQPTESELREAYEEDYVTFVEVVSAVVVEGFFPPEATQLALERQGIERQLAAYRYERMVGSLDGIEEYDIDEETGRSDADAVAANDELAAVLADEIVAEELSDALGDELDTSAETNHSDAERVARATDELLSTGEVRIVVRTWDP</sequence>
<dbReference type="GeneID" id="70685629"/>
<dbReference type="RefSeq" id="WP_238477502.1">
    <property type="nucleotide sequence ID" value="NZ_CP064786.1"/>
</dbReference>
<accession>A0A897MMN7</accession>
<dbReference type="EMBL" id="CP064786">
    <property type="protein sequence ID" value="QSG03450.1"/>
    <property type="molecule type" value="Genomic_DNA"/>
</dbReference>
<keyword evidence="1" id="KW-0966">Cell projection</keyword>
<reference evidence="1" key="1">
    <citation type="submission" date="2020-11" db="EMBL/GenBank/DDBJ databases">
        <title>Carbohydrate-dependent, anaerobic sulfur respiration: A novel catabolism in halophilic archaea.</title>
        <authorList>
            <person name="Sorokin D.Y."/>
            <person name="Messina E."/>
            <person name="Smedile F."/>
            <person name="La Cono V."/>
            <person name="Hallsworth J.E."/>
            <person name="Yakimov M.M."/>
        </authorList>
    </citation>
    <scope>NUCLEOTIDE SEQUENCE</scope>
    <source>
        <strain evidence="1">AArc-S</strain>
    </source>
</reference>
<keyword evidence="1" id="KW-0969">Cilium</keyword>
<dbReference type="Pfam" id="PF23955">
    <property type="entry name" value="DUF7284"/>
    <property type="match status" value="1"/>
</dbReference>
<name>A0A897MMN7_9EURY</name>
<evidence type="ECO:0000313" key="2">
    <source>
        <dbReference type="Proteomes" id="UP000663586"/>
    </source>
</evidence>
<keyword evidence="1" id="KW-0282">Flagellum</keyword>
<proteinExistence type="predicted"/>